<proteinExistence type="inferred from homology"/>
<dbReference type="GO" id="GO:0015031">
    <property type="term" value="P:protein transport"/>
    <property type="evidence" value="ECO:0007669"/>
    <property type="project" value="UniProtKB-KW"/>
</dbReference>
<evidence type="ECO:0000256" key="5">
    <source>
        <dbReference type="ARBA" id="ARBA00022483"/>
    </source>
</evidence>
<dbReference type="PANTHER" id="PTHR21426:SF12">
    <property type="entry name" value="EXOCYST COMPLEX COMPONENT 8"/>
    <property type="match status" value="1"/>
</dbReference>
<reference evidence="14 15" key="1">
    <citation type="submission" date="2019-09" db="EMBL/GenBank/DDBJ databases">
        <title>The hologenome of the rock-dwelling lichen Lasallia pustulata.</title>
        <authorList>
            <person name="Greshake Tzovaras B."/>
            <person name="Segers F."/>
            <person name="Bicker A."/>
            <person name="Dal Grande F."/>
            <person name="Otte J."/>
            <person name="Hankeln T."/>
            <person name="Schmitt I."/>
            <person name="Ebersberger I."/>
        </authorList>
    </citation>
    <scope>NUCLEOTIDE SEQUENCE [LARGE SCALE GENOMIC DNA]</scope>
    <source>
        <strain evidence="14">A1-1</strain>
    </source>
</reference>
<organism evidence="14 15">
    <name type="scientific">Lasallia pustulata</name>
    <dbReference type="NCBI Taxonomy" id="136370"/>
    <lineage>
        <taxon>Eukaryota</taxon>
        <taxon>Fungi</taxon>
        <taxon>Dikarya</taxon>
        <taxon>Ascomycota</taxon>
        <taxon>Pezizomycotina</taxon>
        <taxon>Lecanoromycetes</taxon>
        <taxon>OSLEUM clade</taxon>
        <taxon>Umbilicariomycetidae</taxon>
        <taxon>Umbilicariales</taxon>
        <taxon>Umbilicariaceae</taxon>
        <taxon>Lasallia</taxon>
    </lineage>
</organism>
<accession>A0A5M8PG61</accession>
<feature type="region of interest" description="Disordered" evidence="12">
    <location>
        <begin position="1"/>
        <end position="112"/>
    </location>
</feature>
<keyword evidence="4" id="KW-0813">Transport</keyword>
<evidence type="ECO:0000256" key="12">
    <source>
        <dbReference type="SAM" id="MobiDB-lite"/>
    </source>
</evidence>
<dbReference type="AlphaFoldDB" id="A0A5M8PG61"/>
<comment type="subunit">
    <text evidence="10">Component of the exocyst complex.</text>
</comment>
<dbReference type="Gene3D" id="2.30.29.30">
    <property type="entry name" value="Pleckstrin-homology domain (PH domain)/Phosphotyrosine-binding domain (PTB)"/>
    <property type="match status" value="1"/>
</dbReference>
<dbReference type="FunFam" id="2.30.29.30:FF:000264">
    <property type="entry name" value="Potential exocyst complex component Exo84"/>
    <property type="match status" value="1"/>
</dbReference>
<evidence type="ECO:0000313" key="14">
    <source>
        <dbReference type="EMBL" id="KAA6407712.1"/>
    </source>
</evidence>
<evidence type="ECO:0000256" key="4">
    <source>
        <dbReference type="ARBA" id="ARBA00022448"/>
    </source>
</evidence>
<dbReference type="Proteomes" id="UP000324767">
    <property type="component" value="Unassembled WGS sequence"/>
</dbReference>
<name>A0A5M8PG61_9LECA</name>
<evidence type="ECO:0000256" key="9">
    <source>
        <dbReference type="ARBA" id="ARBA00057052"/>
    </source>
</evidence>
<keyword evidence="8" id="KW-0968">Cytoplasmic vesicle</keyword>
<dbReference type="GO" id="GO:0006887">
    <property type="term" value="P:exocytosis"/>
    <property type="evidence" value="ECO:0007669"/>
    <property type="project" value="UniProtKB-KW"/>
</dbReference>
<dbReference type="SUPFAM" id="SSF50729">
    <property type="entry name" value="PH domain-like"/>
    <property type="match status" value="1"/>
</dbReference>
<dbReference type="InterPro" id="IPR011993">
    <property type="entry name" value="PH-like_dom_sf"/>
</dbReference>
<evidence type="ECO:0000256" key="7">
    <source>
        <dbReference type="ARBA" id="ARBA00023054"/>
    </source>
</evidence>
<dbReference type="Pfam" id="PF08700">
    <property type="entry name" value="VPS51_Exo84_N"/>
    <property type="match status" value="1"/>
</dbReference>
<feature type="compositionally biased region" description="Pro residues" evidence="12">
    <location>
        <begin position="85"/>
        <end position="111"/>
    </location>
</feature>
<evidence type="ECO:0000256" key="3">
    <source>
        <dbReference type="ARBA" id="ARBA00021269"/>
    </source>
</evidence>
<dbReference type="Pfam" id="PF25345">
    <property type="entry name" value="PH_EXO84"/>
    <property type="match status" value="1"/>
</dbReference>
<evidence type="ECO:0000313" key="15">
    <source>
        <dbReference type="Proteomes" id="UP000324767"/>
    </source>
</evidence>
<feature type="domain" description="Exocyst component Exo84 C-terminal" evidence="13">
    <location>
        <begin position="458"/>
        <end position="658"/>
    </location>
</feature>
<dbReference type="SUPFAM" id="SSF74788">
    <property type="entry name" value="Cullin repeat-like"/>
    <property type="match status" value="1"/>
</dbReference>
<dbReference type="InterPro" id="IPR032403">
    <property type="entry name" value="Exo84_C"/>
</dbReference>
<dbReference type="PANTHER" id="PTHR21426">
    <property type="entry name" value="EXOCYST COMPLEX COMPONENT 8"/>
    <property type="match status" value="1"/>
</dbReference>
<dbReference type="InterPro" id="IPR042560">
    <property type="entry name" value="Exo84_C_2"/>
</dbReference>
<gene>
    <name evidence="14" type="ORF">FRX48_08550</name>
</gene>
<evidence type="ECO:0000256" key="6">
    <source>
        <dbReference type="ARBA" id="ARBA00022927"/>
    </source>
</evidence>
<evidence type="ECO:0000256" key="1">
    <source>
        <dbReference type="ARBA" id="ARBA00004398"/>
    </source>
</evidence>
<comment type="similarity">
    <text evidence="2">Belongs to the EXO84 family.</text>
</comment>
<keyword evidence="5" id="KW-0268">Exocytosis</keyword>
<dbReference type="InterPro" id="IPR016159">
    <property type="entry name" value="Cullin_repeat-like_dom_sf"/>
</dbReference>
<dbReference type="Gene3D" id="1.20.58.1220">
    <property type="entry name" value="Exo84p, C-terminal helical domain"/>
    <property type="match status" value="1"/>
</dbReference>
<dbReference type="GO" id="GO:0006893">
    <property type="term" value="P:Golgi to plasma membrane transport"/>
    <property type="evidence" value="ECO:0007669"/>
    <property type="project" value="TreeGrafter"/>
</dbReference>
<evidence type="ECO:0000256" key="10">
    <source>
        <dbReference type="ARBA" id="ARBA00065378"/>
    </source>
</evidence>
<evidence type="ECO:0000256" key="2">
    <source>
        <dbReference type="ARBA" id="ARBA00007210"/>
    </source>
</evidence>
<keyword evidence="7" id="KW-0175">Coiled coil</keyword>
<evidence type="ECO:0000256" key="8">
    <source>
        <dbReference type="ARBA" id="ARBA00023329"/>
    </source>
</evidence>
<sequence length="680" mass="75932">MEEKEKSKGFSLRKKASRRAPKQISGLIPKTSTSKGAGLANGSAKTSVDTPRERPKLGGNTSDLVKRRYSTRFTQVPDFSNAGAPPIPSVPAIPSQSAPPEPGHGAPPPGQGIPIDINALRDPALQAEKYVNNLLANASEPEIREYQAKLRKIQNRTSTDLQQNVYRNRTQFIKISKEAEKLKGEMRTLRGLMSELTSALGQASVGSALSASGRRAPTQDDGATRARKVSNRSSVANLEAMWTAQLQSLWKNVEGSQKFLPAIPGRHIVHELGNWLELDAATWKDRRPAHIFLLNDHLMVATRKRKRIDPNVTVNGGAPQKAPTKFIAERCWALQDIDLVDLGSNSHGLSGIGHERRDIANAITIRCGKESFTYRSDASDSTEKTNFLLAFRRTVDELRRALRTDVDEASSKGKETLNYFAARDGMTSQKTDLLESFHSLNERSEVLIDVDGKQKNLRWVEEQIDDLDIEVALQRFEVAVRHVEKLRKLAKGLKGNMIAHELVSIKVDERAVKLADLVTQRLIDTHSFSNATQTNVAWLVRLGFEDRAREAYLAARTAVITKRTRQCIFEGDLPQYIFQVSYVYFTLIRNTVSIYQQCFPPLMMSACVKWAKIHLDGFNVLLSRQLSSVESGSPLWQDCIDRAKEHATMMNEVGLEFKELVRVRTGTEDTVEMVGLGVRQ</sequence>
<dbReference type="Pfam" id="PF16528">
    <property type="entry name" value="Exo84_C"/>
    <property type="match status" value="1"/>
</dbReference>
<evidence type="ECO:0000256" key="11">
    <source>
        <dbReference type="ARBA" id="ARBA00071741"/>
    </source>
</evidence>
<dbReference type="GO" id="GO:0000145">
    <property type="term" value="C:exocyst"/>
    <property type="evidence" value="ECO:0007669"/>
    <property type="project" value="InterPro"/>
</dbReference>
<evidence type="ECO:0000259" key="13">
    <source>
        <dbReference type="Pfam" id="PF16528"/>
    </source>
</evidence>
<dbReference type="InterPro" id="IPR042561">
    <property type="entry name" value="Exo84_C_1"/>
</dbReference>
<comment type="caution">
    <text evidence="14">The sequence shown here is derived from an EMBL/GenBank/DDBJ whole genome shotgun (WGS) entry which is preliminary data.</text>
</comment>
<keyword evidence="6" id="KW-0653">Protein transport</keyword>
<comment type="subcellular location">
    <subcellularLocation>
        <location evidence="1">Cytoplasmic vesicle</location>
        <location evidence="1">Secretory vesicle</location>
    </subcellularLocation>
</comment>
<dbReference type="InterPro" id="IPR033961">
    <property type="entry name" value="Exo84"/>
</dbReference>
<comment type="function">
    <text evidence="9">Involved in the secretory pathway as part of the exocyst complex which tethers secretory vesicles to the sites of exocytosis. Plays a role in both the assembly of the exocyst and the polarization of this complex to specific sites of the plasma membrane for exocytosis. Also involved in assembly of the spliceosome.</text>
</comment>
<dbReference type="Gene3D" id="1.20.58.1210">
    <property type="entry name" value="Exo84p, N-terminal helical domain"/>
    <property type="match status" value="1"/>
</dbReference>
<dbReference type="EMBL" id="VXIT01000016">
    <property type="protein sequence ID" value="KAA6407712.1"/>
    <property type="molecule type" value="Genomic_DNA"/>
</dbReference>
<protein>
    <recommendedName>
        <fullName evidence="3">Exocyst complex component EXO84</fullName>
    </recommendedName>
    <alternativeName>
        <fullName evidence="11">Exocyst complex component exo84</fullName>
    </alternativeName>
</protein>
<dbReference type="GO" id="GO:0030133">
    <property type="term" value="C:transport vesicle"/>
    <property type="evidence" value="ECO:0007669"/>
    <property type="project" value="UniProtKB-SubCell"/>
</dbReference>
<feature type="compositionally biased region" description="Basic residues" evidence="12">
    <location>
        <begin position="11"/>
        <end position="21"/>
    </location>
</feature>
<dbReference type="OrthoDB" id="642193at2759"/>